<gene>
    <name evidence="7" type="ordered locus">Daes_1970</name>
</gene>
<dbReference type="SUPFAM" id="SSF102114">
    <property type="entry name" value="Radical SAM enzymes"/>
    <property type="match status" value="1"/>
</dbReference>
<dbReference type="Pfam" id="PF04055">
    <property type="entry name" value="Radical_SAM"/>
    <property type="match status" value="1"/>
</dbReference>
<dbReference type="PROSITE" id="PS51918">
    <property type="entry name" value="RADICAL_SAM"/>
    <property type="match status" value="1"/>
</dbReference>
<dbReference type="OrthoDB" id="9800840at2"/>
<dbReference type="InterPro" id="IPR013785">
    <property type="entry name" value="Aldolase_TIM"/>
</dbReference>
<dbReference type="STRING" id="643562.Daes_1970"/>
<dbReference type="SFLD" id="SFLDG01067">
    <property type="entry name" value="SPASM/twitch_domain_containing"/>
    <property type="match status" value="1"/>
</dbReference>
<dbReference type="CDD" id="cd01335">
    <property type="entry name" value="Radical_SAM"/>
    <property type="match status" value="1"/>
</dbReference>
<comment type="cofactor">
    <cofactor evidence="1">
        <name>[4Fe-4S] cluster</name>
        <dbReference type="ChEBI" id="CHEBI:49883"/>
    </cofactor>
</comment>
<dbReference type="GO" id="GO:0003824">
    <property type="term" value="F:catalytic activity"/>
    <property type="evidence" value="ECO:0007669"/>
    <property type="project" value="InterPro"/>
</dbReference>
<protein>
    <submittedName>
        <fullName evidence="7">Radical SAM domain protein</fullName>
    </submittedName>
</protein>
<dbReference type="SMART" id="SM00729">
    <property type="entry name" value="Elp3"/>
    <property type="match status" value="1"/>
</dbReference>
<evidence type="ECO:0000256" key="1">
    <source>
        <dbReference type="ARBA" id="ARBA00001966"/>
    </source>
</evidence>
<feature type="domain" description="Radical SAM core" evidence="6">
    <location>
        <begin position="25"/>
        <end position="265"/>
    </location>
</feature>
<evidence type="ECO:0000256" key="4">
    <source>
        <dbReference type="ARBA" id="ARBA00023004"/>
    </source>
</evidence>
<dbReference type="AlphaFoldDB" id="E6VQZ9"/>
<dbReference type="InterPro" id="IPR050377">
    <property type="entry name" value="Radical_SAM_PqqE_MftC-like"/>
</dbReference>
<dbReference type="Proteomes" id="UP000002191">
    <property type="component" value="Chromosome"/>
</dbReference>
<evidence type="ECO:0000256" key="5">
    <source>
        <dbReference type="ARBA" id="ARBA00023014"/>
    </source>
</evidence>
<dbReference type="Gene3D" id="3.20.20.70">
    <property type="entry name" value="Aldolase class I"/>
    <property type="match status" value="1"/>
</dbReference>
<evidence type="ECO:0000259" key="6">
    <source>
        <dbReference type="PROSITE" id="PS51918"/>
    </source>
</evidence>
<proteinExistence type="predicted"/>
<keyword evidence="4" id="KW-0408">Iron</keyword>
<dbReference type="RefSeq" id="WP_013514892.1">
    <property type="nucleotide sequence ID" value="NC_014844.1"/>
</dbReference>
<reference evidence="7 8" key="2">
    <citation type="journal article" date="2014" name="Genome Announc.">
        <title>Complete Genome Sequence of the Subsurface, Mesophilic Sulfate-Reducing Bacterium Desulfovibrio aespoeensis Aspo-2.</title>
        <authorList>
            <person name="Pedersen K."/>
            <person name="Bengtsson A."/>
            <person name="Edlund J."/>
            <person name="Rabe L."/>
            <person name="Hazen T."/>
            <person name="Chakraborty R."/>
            <person name="Goodwin L."/>
            <person name="Shapiro N."/>
        </authorList>
    </citation>
    <scope>NUCLEOTIDE SEQUENCE [LARGE SCALE GENOMIC DNA]</scope>
    <source>
        <strain evidence="8">ATCC 700646 / DSM 10631 / Aspo-2</strain>
    </source>
</reference>
<keyword evidence="8" id="KW-1185">Reference proteome</keyword>
<dbReference type="InterPro" id="IPR006638">
    <property type="entry name" value="Elp3/MiaA/NifB-like_rSAM"/>
</dbReference>
<evidence type="ECO:0000256" key="2">
    <source>
        <dbReference type="ARBA" id="ARBA00022691"/>
    </source>
</evidence>
<evidence type="ECO:0000313" key="8">
    <source>
        <dbReference type="Proteomes" id="UP000002191"/>
    </source>
</evidence>
<dbReference type="HOGENOM" id="CLU_009273_1_0_7"/>
<dbReference type="GO" id="GO:0051536">
    <property type="term" value="F:iron-sulfur cluster binding"/>
    <property type="evidence" value="ECO:0007669"/>
    <property type="project" value="UniProtKB-KW"/>
</dbReference>
<dbReference type="GO" id="GO:0046872">
    <property type="term" value="F:metal ion binding"/>
    <property type="evidence" value="ECO:0007669"/>
    <property type="project" value="UniProtKB-KW"/>
</dbReference>
<keyword evidence="5" id="KW-0411">Iron-sulfur</keyword>
<evidence type="ECO:0000256" key="3">
    <source>
        <dbReference type="ARBA" id="ARBA00022723"/>
    </source>
</evidence>
<keyword evidence="3" id="KW-0479">Metal-binding</keyword>
<dbReference type="PANTHER" id="PTHR11228">
    <property type="entry name" value="RADICAL SAM DOMAIN PROTEIN"/>
    <property type="match status" value="1"/>
</dbReference>
<dbReference type="InterPro" id="IPR007197">
    <property type="entry name" value="rSAM"/>
</dbReference>
<name>E6VQZ9_PSEA9</name>
<organism evidence="7 8">
    <name type="scientific">Pseudodesulfovibrio aespoeensis (strain ATCC 700646 / DSM 10631 / Aspo-2)</name>
    <name type="common">Desulfovibrio aespoeensis</name>
    <dbReference type="NCBI Taxonomy" id="643562"/>
    <lineage>
        <taxon>Bacteria</taxon>
        <taxon>Pseudomonadati</taxon>
        <taxon>Thermodesulfobacteriota</taxon>
        <taxon>Desulfovibrionia</taxon>
        <taxon>Desulfovibrionales</taxon>
        <taxon>Desulfovibrionaceae</taxon>
    </lineage>
</organism>
<evidence type="ECO:0000313" key="7">
    <source>
        <dbReference type="EMBL" id="ADU62979.1"/>
    </source>
</evidence>
<dbReference type="EMBL" id="CP002431">
    <property type="protein sequence ID" value="ADU62979.1"/>
    <property type="molecule type" value="Genomic_DNA"/>
</dbReference>
<dbReference type="eggNOG" id="COG0535">
    <property type="taxonomic scope" value="Bacteria"/>
</dbReference>
<accession>E6VQZ9</accession>
<keyword evidence="2" id="KW-0949">S-adenosyl-L-methionine</keyword>
<sequence length="356" mass="40148">MGNIYTPMKIFHFKEKVDSLPRETGEILPPLHIRIKPINGCNHRCRYCAYRADSLQLGKDMRISDSIPRDRMLEIVDDIIAMGVKGVTFSGGGEPLFYPHLVDVLHKLIDSPVKFATLTNGGLLRGEVARLFAHHGSWVRVSMDGWDNASYTRYRGVADGEYDAILRNIAEFKAYGGTCRLGVSYIVDEENVSHIFEAARRVRDMGGDSVKVSPCIVENEGSANNAYHAPFFDKAREQVDRVMAELAGPDFEVFDAYHLLDERFDKKYTWCPYLQVLPVIGADLNVYSCQDKAYNLDQGLIGSIAHKGFKDFWMTGKDKFFATNPSVHCNHHCVANAKNKLLLDYLDADEEHLGFV</sequence>
<dbReference type="InterPro" id="IPR058240">
    <property type="entry name" value="rSAM_sf"/>
</dbReference>
<reference evidence="8" key="1">
    <citation type="submission" date="2010-12" db="EMBL/GenBank/DDBJ databases">
        <title>Complete sequence of Desulfovibrio aespoeensis Aspo-2.</title>
        <authorList>
            <consortium name="US DOE Joint Genome Institute"/>
            <person name="Lucas S."/>
            <person name="Copeland A."/>
            <person name="Lapidus A."/>
            <person name="Cheng J.-F."/>
            <person name="Goodwin L."/>
            <person name="Pitluck S."/>
            <person name="Chertkov O."/>
            <person name="Misra M."/>
            <person name="Detter J.C."/>
            <person name="Han C."/>
            <person name="Tapia R."/>
            <person name="Land M."/>
            <person name="Hauser L."/>
            <person name="Kyrpides N."/>
            <person name="Ivanova N."/>
            <person name="Ovchinnikova G."/>
            <person name="Pedersen K."/>
            <person name="Jagevall S."/>
            <person name="Hazen T."/>
            <person name="Woyke T."/>
        </authorList>
    </citation>
    <scope>NUCLEOTIDE SEQUENCE [LARGE SCALE GENOMIC DNA]</scope>
    <source>
        <strain evidence="8">ATCC 700646 / DSM 10631 / Aspo-2</strain>
    </source>
</reference>
<dbReference type="KEGG" id="das:Daes_1970"/>
<dbReference type="SFLD" id="SFLDS00029">
    <property type="entry name" value="Radical_SAM"/>
    <property type="match status" value="1"/>
</dbReference>
<dbReference type="PANTHER" id="PTHR11228:SF7">
    <property type="entry name" value="PQQA PEPTIDE CYCLASE"/>
    <property type="match status" value="1"/>
</dbReference>